<gene>
    <name evidence="1" type="ORF">PXEA_LOCUS17423</name>
</gene>
<proteinExistence type="predicted"/>
<comment type="caution">
    <text evidence="1">The sequence shown here is derived from an EMBL/GenBank/DDBJ whole genome shotgun (WGS) entry which is preliminary data.</text>
</comment>
<sequence length="154" mass="17275">MLCPLDPELCRLSEAELAHLKCYEDDVITGLLDQNFPLPYQIECVLQSVRAHVAGGHRCLSYGSAEDSCPELIKKDGNYKIVYNPTRTTLDASPYVTYTPQCLSSVQRCFIVTEMWQSIHILTRVAIQSLPDVGTHSAVPNINSNDSGDVWRRF</sequence>
<organism evidence="1 2">
    <name type="scientific">Protopolystoma xenopodis</name>
    <dbReference type="NCBI Taxonomy" id="117903"/>
    <lineage>
        <taxon>Eukaryota</taxon>
        <taxon>Metazoa</taxon>
        <taxon>Spiralia</taxon>
        <taxon>Lophotrochozoa</taxon>
        <taxon>Platyhelminthes</taxon>
        <taxon>Monogenea</taxon>
        <taxon>Polyopisthocotylea</taxon>
        <taxon>Polystomatidea</taxon>
        <taxon>Polystomatidae</taxon>
        <taxon>Protopolystoma</taxon>
    </lineage>
</organism>
<dbReference type="AlphaFoldDB" id="A0A448WZ83"/>
<evidence type="ECO:0000313" key="2">
    <source>
        <dbReference type="Proteomes" id="UP000784294"/>
    </source>
</evidence>
<name>A0A448WZ83_9PLAT</name>
<evidence type="ECO:0000313" key="1">
    <source>
        <dbReference type="EMBL" id="VEL23983.1"/>
    </source>
</evidence>
<protein>
    <submittedName>
        <fullName evidence="1">Uncharacterized protein</fullName>
    </submittedName>
</protein>
<dbReference type="Proteomes" id="UP000784294">
    <property type="component" value="Unassembled WGS sequence"/>
</dbReference>
<dbReference type="EMBL" id="CAAALY010065111">
    <property type="protein sequence ID" value="VEL23983.1"/>
    <property type="molecule type" value="Genomic_DNA"/>
</dbReference>
<reference evidence="1" key="1">
    <citation type="submission" date="2018-11" db="EMBL/GenBank/DDBJ databases">
        <authorList>
            <consortium name="Pathogen Informatics"/>
        </authorList>
    </citation>
    <scope>NUCLEOTIDE SEQUENCE</scope>
</reference>
<accession>A0A448WZ83</accession>
<keyword evidence="2" id="KW-1185">Reference proteome</keyword>